<dbReference type="Proteomes" id="UP000093352">
    <property type="component" value="Unassembled WGS sequence"/>
</dbReference>
<gene>
    <name evidence="2" type="ORF">BBG48_003555</name>
</gene>
<protein>
    <submittedName>
        <fullName evidence="2">Uncharacterized protein</fullName>
    </submittedName>
</protein>
<organism evidence="2 3">
    <name type="scientific">Criibacterium bergeronii</name>
    <dbReference type="NCBI Taxonomy" id="1871336"/>
    <lineage>
        <taxon>Bacteria</taxon>
        <taxon>Bacillati</taxon>
        <taxon>Bacillota</taxon>
        <taxon>Clostridia</taxon>
        <taxon>Peptostreptococcales</taxon>
        <taxon>Filifactoraceae</taxon>
        <taxon>Criibacterium</taxon>
    </lineage>
</organism>
<dbReference type="EMBL" id="MBEW02000005">
    <property type="protein sequence ID" value="RDY21670.1"/>
    <property type="molecule type" value="Genomic_DNA"/>
</dbReference>
<dbReference type="STRING" id="1871336.BBG48_06120"/>
<accession>A0A371IMJ0</accession>
<comment type="caution">
    <text evidence="2">The sequence shown here is derived from an EMBL/GenBank/DDBJ whole genome shotgun (WGS) entry which is preliminary data.</text>
</comment>
<feature type="region of interest" description="Disordered" evidence="1">
    <location>
        <begin position="52"/>
        <end position="86"/>
    </location>
</feature>
<evidence type="ECO:0000256" key="1">
    <source>
        <dbReference type="SAM" id="MobiDB-lite"/>
    </source>
</evidence>
<evidence type="ECO:0000313" key="3">
    <source>
        <dbReference type="Proteomes" id="UP000093352"/>
    </source>
</evidence>
<sequence length="110" mass="12725">MVAFSNWLLVVAITAGFGAFGYKVYNGFFSYDHVYENSDFDVDYTIKRQTSKSNRKKQALVSKNDLAKQTSKSQRATKNQDRVHSYSNRVVTYNRASSYSEYKKHNTISR</sequence>
<dbReference type="RefSeq" id="WP_068911995.1">
    <property type="nucleotide sequence ID" value="NZ_MBEW02000005.1"/>
</dbReference>
<feature type="compositionally biased region" description="Polar residues" evidence="1">
    <location>
        <begin position="67"/>
        <end position="77"/>
    </location>
</feature>
<name>A0A371IMJ0_9FIRM</name>
<proteinExistence type="predicted"/>
<dbReference type="AlphaFoldDB" id="A0A371IMJ0"/>
<reference evidence="2 3" key="1">
    <citation type="journal article" date="2016" name="Genome Announc.">
        <title>Draft Genome Sequence of Criibacterium bergeronii gen. nov., sp. nov., Strain CCRI-22567T, Isolated from a Vaginal Sample from a Woman with Bacterial Vaginosis.</title>
        <authorList>
            <person name="Maheux A.F."/>
            <person name="Berube E."/>
            <person name="Boudreau D.K."/>
            <person name="Raymond F."/>
            <person name="Corbeil J."/>
            <person name="Roy P.H."/>
            <person name="Boissinot M."/>
            <person name="Omar R.F."/>
        </authorList>
    </citation>
    <scope>NUCLEOTIDE SEQUENCE [LARGE SCALE GENOMIC DNA]</scope>
    <source>
        <strain evidence="2 3">CCRI-22567</strain>
    </source>
</reference>
<keyword evidence="3" id="KW-1185">Reference proteome</keyword>
<evidence type="ECO:0000313" key="2">
    <source>
        <dbReference type="EMBL" id="RDY21670.1"/>
    </source>
</evidence>